<evidence type="ECO:0000313" key="2">
    <source>
        <dbReference type="EMBL" id="EQD28681.1"/>
    </source>
</evidence>
<protein>
    <submittedName>
        <fullName evidence="2">PAS domain protein</fullName>
    </submittedName>
</protein>
<reference evidence="2" key="1">
    <citation type="submission" date="2013-08" db="EMBL/GenBank/DDBJ databases">
        <authorList>
            <person name="Mendez C."/>
            <person name="Richter M."/>
            <person name="Ferrer M."/>
            <person name="Sanchez J."/>
        </authorList>
    </citation>
    <scope>NUCLEOTIDE SEQUENCE</scope>
</reference>
<accession>T0Y0R1</accession>
<dbReference type="PROSITE" id="PS50113">
    <property type="entry name" value="PAC"/>
    <property type="match status" value="2"/>
</dbReference>
<dbReference type="Pfam" id="PF08448">
    <property type="entry name" value="PAS_4"/>
    <property type="match status" value="1"/>
</dbReference>
<dbReference type="PANTHER" id="PTHR44757">
    <property type="entry name" value="DIGUANYLATE CYCLASE DGCP"/>
    <property type="match status" value="1"/>
</dbReference>
<dbReference type="SMART" id="SM00091">
    <property type="entry name" value="PAS"/>
    <property type="match status" value="2"/>
</dbReference>
<feature type="domain" description="PAC" evidence="1">
    <location>
        <begin position="1"/>
        <end position="14"/>
    </location>
</feature>
<proteinExistence type="predicted"/>
<dbReference type="InterPro" id="IPR035965">
    <property type="entry name" value="PAS-like_dom_sf"/>
</dbReference>
<dbReference type="NCBIfam" id="TIGR00229">
    <property type="entry name" value="sensory_box"/>
    <property type="match status" value="1"/>
</dbReference>
<dbReference type="InterPro" id="IPR013767">
    <property type="entry name" value="PAS_fold"/>
</dbReference>
<dbReference type="InterPro" id="IPR000014">
    <property type="entry name" value="PAS"/>
</dbReference>
<dbReference type="EMBL" id="AUZX01015555">
    <property type="protein sequence ID" value="EQD28681.1"/>
    <property type="molecule type" value="Genomic_DNA"/>
</dbReference>
<dbReference type="SUPFAM" id="SSF55785">
    <property type="entry name" value="PYP-like sensor domain (PAS domain)"/>
    <property type="match status" value="2"/>
</dbReference>
<dbReference type="InterPro" id="IPR000700">
    <property type="entry name" value="PAS-assoc_C"/>
</dbReference>
<reference evidence="2" key="2">
    <citation type="journal article" date="2014" name="ISME J.">
        <title>Microbial stratification in low pH oxic and suboxic macroscopic growths along an acid mine drainage.</title>
        <authorList>
            <person name="Mendez-Garcia C."/>
            <person name="Mesa V."/>
            <person name="Sprenger R.R."/>
            <person name="Richter M."/>
            <person name="Diez M.S."/>
            <person name="Solano J."/>
            <person name="Bargiela R."/>
            <person name="Golyshina O.V."/>
            <person name="Manteca A."/>
            <person name="Ramos J.L."/>
            <person name="Gallego J.R."/>
            <person name="Llorente I."/>
            <person name="Martins Dos Santos V.A."/>
            <person name="Jensen O.N."/>
            <person name="Pelaez A.I."/>
            <person name="Sanchez J."/>
            <person name="Ferrer M."/>
        </authorList>
    </citation>
    <scope>NUCLEOTIDE SEQUENCE</scope>
</reference>
<dbReference type="GO" id="GO:0006355">
    <property type="term" value="P:regulation of DNA-templated transcription"/>
    <property type="evidence" value="ECO:0007669"/>
    <property type="project" value="InterPro"/>
</dbReference>
<organism evidence="2">
    <name type="scientific">mine drainage metagenome</name>
    <dbReference type="NCBI Taxonomy" id="410659"/>
    <lineage>
        <taxon>unclassified sequences</taxon>
        <taxon>metagenomes</taxon>
        <taxon>ecological metagenomes</taxon>
    </lineage>
</organism>
<dbReference type="CDD" id="cd00130">
    <property type="entry name" value="PAS"/>
    <property type="match status" value="1"/>
</dbReference>
<name>T0Y0R1_9ZZZZ</name>
<dbReference type="AlphaFoldDB" id="T0Y0R1"/>
<dbReference type="InterPro" id="IPR052155">
    <property type="entry name" value="Biofilm_reg_signaling"/>
</dbReference>
<evidence type="ECO:0000259" key="1">
    <source>
        <dbReference type="PROSITE" id="PS50113"/>
    </source>
</evidence>
<dbReference type="PANTHER" id="PTHR44757:SF2">
    <property type="entry name" value="BIOFILM ARCHITECTURE MAINTENANCE PROTEIN MBAA"/>
    <property type="match status" value="1"/>
</dbReference>
<sequence>DITRRKKAEAALQQSEAKFKTLFETANDAIFILIGETFLDCNLRAEALFRCGRNDIVGHSPLEFSPPRQPDGRLSAEKAAEKIQAAVSGLSQIFEWTHVRHDGTFFDAEVSVNRGGALEAGYLQAIVRDVTERKMAEEALLFKTALLEAQSETTLDGILVVDESGKIVLLNRQFGLHFGVPDEVLSSKDDQVVRGYLIDQVEFPEAFTKKLEYLYSRRDEKSRDEFKLQKR</sequence>
<gene>
    <name evidence="2" type="ORF">B1A_21054</name>
</gene>
<feature type="domain" description="PAC" evidence="1">
    <location>
        <begin position="92"/>
        <end position="142"/>
    </location>
</feature>
<dbReference type="Gene3D" id="3.30.450.20">
    <property type="entry name" value="PAS domain"/>
    <property type="match status" value="2"/>
</dbReference>
<dbReference type="InterPro" id="IPR013656">
    <property type="entry name" value="PAS_4"/>
</dbReference>
<dbReference type="Pfam" id="PF00989">
    <property type="entry name" value="PAS"/>
    <property type="match status" value="1"/>
</dbReference>
<feature type="non-terminal residue" evidence="2">
    <location>
        <position position="1"/>
    </location>
</feature>
<comment type="caution">
    <text evidence="2">The sequence shown here is derived from an EMBL/GenBank/DDBJ whole genome shotgun (WGS) entry which is preliminary data.</text>
</comment>